<dbReference type="Proteomes" id="UP000561011">
    <property type="component" value="Unassembled WGS sequence"/>
</dbReference>
<reference evidence="2 3" key="1">
    <citation type="submission" date="2020-07" db="EMBL/GenBank/DDBJ databases">
        <title>MOT database genomes.</title>
        <authorList>
            <person name="Joseph S."/>
            <person name="Aduse-Opoku J."/>
            <person name="Hashim A."/>
            <person name="Wade W."/>
            <person name="Curtis M."/>
        </authorList>
    </citation>
    <scope>NUCLEOTIDE SEQUENCE [LARGE SCALE GENOMIC DNA]</scope>
    <source>
        <strain evidence="2 3">DSM 100099</strain>
    </source>
</reference>
<dbReference type="AlphaFoldDB" id="A0A853EUZ7"/>
<dbReference type="Pfam" id="PF17227">
    <property type="entry name" value="DUF5302"/>
    <property type="match status" value="1"/>
</dbReference>
<name>A0A853EUZ7_9MICO</name>
<proteinExistence type="predicted"/>
<sequence>MTQDREVPETAISADTKAKFKEALDRKNAARHLTSEGDTNTGSVHGSEPIGKTQRTFRRKSG</sequence>
<feature type="region of interest" description="Disordered" evidence="1">
    <location>
        <begin position="28"/>
        <end position="62"/>
    </location>
</feature>
<dbReference type="EMBL" id="JACBYE010000033">
    <property type="protein sequence ID" value="NYS94425.1"/>
    <property type="molecule type" value="Genomic_DNA"/>
</dbReference>
<dbReference type="InterPro" id="IPR035172">
    <property type="entry name" value="DUF5302"/>
</dbReference>
<accession>A0A853EUZ7</accession>
<evidence type="ECO:0000313" key="3">
    <source>
        <dbReference type="Proteomes" id="UP000561011"/>
    </source>
</evidence>
<evidence type="ECO:0000313" key="2">
    <source>
        <dbReference type="EMBL" id="NYS94425.1"/>
    </source>
</evidence>
<organism evidence="2 3">
    <name type="scientific">Sanguibacter inulinus</name>
    <dbReference type="NCBI Taxonomy" id="60922"/>
    <lineage>
        <taxon>Bacteria</taxon>
        <taxon>Bacillati</taxon>
        <taxon>Actinomycetota</taxon>
        <taxon>Actinomycetes</taxon>
        <taxon>Micrococcales</taxon>
        <taxon>Sanguibacteraceae</taxon>
        <taxon>Sanguibacter</taxon>
    </lineage>
</organism>
<keyword evidence="3" id="KW-1185">Reference proteome</keyword>
<comment type="caution">
    <text evidence="2">The sequence shown here is derived from an EMBL/GenBank/DDBJ whole genome shotgun (WGS) entry which is preliminary data.</text>
</comment>
<evidence type="ECO:0000256" key="1">
    <source>
        <dbReference type="SAM" id="MobiDB-lite"/>
    </source>
</evidence>
<dbReference type="RefSeq" id="WP_056130160.1">
    <property type="nucleotide sequence ID" value="NZ_JACBYE010000033.1"/>
</dbReference>
<protein>
    <submittedName>
        <fullName evidence="2">DUF5302 domain-containing protein</fullName>
    </submittedName>
</protein>
<gene>
    <name evidence="2" type="ORF">HZZ10_12970</name>
</gene>